<evidence type="ECO:0000313" key="3">
    <source>
        <dbReference type="WBParaSite" id="PDA_v2.g10116.t1"/>
    </source>
</evidence>
<reference evidence="3" key="1">
    <citation type="submission" date="2022-11" db="UniProtKB">
        <authorList>
            <consortium name="WormBaseParasite"/>
        </authorList>
    </citation>
    <scope>IDENTIFICATION</scope>
</reference>
<evidence type="ECO:0000259" key="1">
    <source>
        <dbReference type="Pfam" id="PF13383"/>
    </source>
</evidence>
<dbReference type="Proteomes" id="UP000887578">
    <property type="component" value="Unplaced"/>
</dbReference>
<dbReference type="PANTHER" id="PTHR32026">
    <property type="entry name" value="METHYLTRANSFERASE-LIKE PROTEIN 24"/>
    <property type="match status" value="1"/>
</dbReference>
<feature type="domain" description="Methyltransferase" evidence="1">
    <location>
        <begin position="74"/>
        <end position="261"/>
    </location>
</feature>
<dbReference type="PANTHER" id="PTHR32026:SF27">
    <property type="entry name" value="METHYLTRANSFERASE FKBM DOMAIN-CONTAINING PROTEIN-RELATED"/>
    <property type="match status" value="1"/>
</dbReference>
<dbReference type="PROSITE" id="PS51257">
    <property type="entry name" value="PROKAR_LIPOPROTEIN"/>
    <property type="match status" value="1"/>
</dbReference>
<dbReference type="SUPFAM" id="SSF53335">
    <property type="entry name" value="S-adenosyl-L-methionine-dependent methyltransferases"/>
    <property type="match status" value="1"/>
</dbReference>
<dbReference type="InterPro" id="IPR025714">
    <property type="entry name" value="Methyltranfer_dom"/>
</dbReference>
<keyword evidence="2" id="KW-1185">Reference proteome</keyword>
<name>A0A914NZ06_9BILA</name>
<accession>A0A914NZ06</accession>
<proteinExistence type="predicted"/>
<organism evidence="2 3">
    <name type="scientific">Panagrolaimus davidi</name>
    <dbReference type="NCBI Taxonomy" id="227884"/>
    <lineage>
        <taxon>Eukaryota</taxon>
        <taxon>Metazoa</taxon>
        <taxon>Ecdysozoa</taxon>
        <taxon>Nematoda</taxon>
        <taxon>Chromadorea</taxon>
        <taxon>Rhabditida</taxon>
        <taxon>Tylenchina</taxon>
        <taxon>Panagrolaimomorpha</taxon>
        <taxon>Panagrolaimoidea</taxon>
        <taxon>Panagrolaimidae</taxon>
        <taxon>Panagrolaimus</taxon>
    </lineage>
</organism>
<dbReference type="Pfam" id="PF13383">
    <property type="entry name" value="Methyltransf_22"/>
    <property type="match status" value="1"/>
</dbReference>
<dbReference type="AlphaFoldDB" id="A0A914NZ06"/>
<protein>
    <submittedName>
        <fullName evidence="3">Methyltransferase domain-containing protein</fullName>
    </submittedName>
</protein>
<sequence length="280" mass="32693">MGLRHSNQRLTTVIIVLCFYIVFSCFREGSTYYPSRKRTQKVDDQIINEYQKQSELRKRFLKKYIKPKGYGTLYNALVPEVFCKDLIRIGRVGDGGKWICNPTAMLNWPKCNIYSLGTYNDPSFEEDFQTFLGNKCKLRCVDKDEQKPDTIKRIENVNGVFKKAFIGSKTNESENMLKFSNLLSEFRDRRIDILKIDIEGGEFDIIDELVSVPMCQILIEIHGKTAEQTLELLQALSKNGFYLFSYEVNGFWHELSEYSFIHEKCFTLFNIQTVYGKFLS</sequence>
<dbReference type="WBParaSite" id="PDA_v2.g10116.t1">
    <property type="protein sequence ID" value="PDA_v2.g10116.t1"/>
    <property type="gene ID" value="PDA_v2.g10116"/>
</dbReference>
<evidence type="ECO:0000313" key="2">
    <source>
        <dbReference type="Proteomes" id="UP000887578"/>
    </source>
</evidence>
<dbReference type="Gene3D" id="3.40.50.150">
    <property type="entry name" value="Vaccinia Virus protein VP39"/>
    <property type="match status" value="1"/>
</dbReference>
<dbReference type="InterPro" id="IPR029063">
    <property type="entry name" value="SAM-dependent_MTases_sf"/>
</dbReference>
<dbReference type="InterPro" id="IPR026913">
    <property type="entry name" value="METTL24"/>
</dbReference>